<keyword evidence="6 7" id="KW-0720">Serine protease</keyword>
<evidence type="ECO:0000259" key="10">
    <source>
        <dbReference type="SMART" id="SM00245"/>
    </source>
</evidence>
<dbReference type="Proteomes" id="UP000199437">
    <property type="component" value="Unassembled WGS sequence"/>
</dbReference>
<dbReference type="Pfam" id="PF14685">
    <property type="entry name" value="PDZ_Tricorn"/>
    <property type="match status" value="1"/>
</dbReference>
<dbReference type="Pfam" id="PF26550">
    <property type="entry name" value="Tricorn_2nd"/>
    <property type="match status" value="1"/>
</dbReference>
<comment type="similarity">
    <text evidence="2 7">Belongs to the peptidase S41B family.</text>
</comment>
<name>A0A1I0QSH5_9BACT</name>
<keyword evidence="3 7" id="KW-0963">Cytoplasm</keyword>
<dbReference type="PANTHER" id="PTHR43253:SF1">
    <property type="entry name" value="TRICORN PROTEASE HOMOLOG 2-RELATED"/>
    <property type="match status" value="1"/>
</dbReference>
<dbReference type="GO" id="GO:0005737">
    <property type="term" value="C:cytoplasm"/>
    <property type="evidence" value="ECO:0007669"/>
    <property type="project" value="UniProtKB-SubCell"/>
</dbReference>
<evidence type="ECO:0000256" key="4">
    <source>
        <dbReference type="ARBA" id="ARBA00022670"/>
    </source>
</evidence>
<dbReference type="Pfam" id="PF14684">
    <property type="entry name" value="Tricorn_C1"/>
    <property type="match status" value="1"/>
</dbReference>
<dbReference type="RefSeq" id="WP_090259055.1">
    <property type="nucleotide sequence ID" value="NZ_FOIR01000002.1"/>
</dbReference>
<dbReference type="Gene3D" id="3.30.750.44">
    <property type="match status" value="1"/>
</dbReference>
<dbReference type="InterPro" id="IPR028204">
    <property type="entry name" value="Tricorn_C1"/>
</dbReference>
<dbReference type="InterPro" id="IPR005151">
    <property type="entry name" value="Tail-specific_protease"/>
</dbReference>
<evidence type="ECO:0000313" key="11">
    <source>
        <dbReference type="EMBL" id="SEW30556.1"/>
    </source>
</evidence>
<dbReference type="InterPro" id="IPR029045">
    <property type="entry name" value="ClpP/crotonase-like_dom_sf"/>
</dbReference>
<sequence length="1079" mass="119739">MKLKMLIRACFGLLTVVLYQTVSAQGTMLLRQPTVSSTDIVFVYANDLWKVPKNGGNAIRLTTNIGGETNPHFSPDGKMIAFTGQYDGNADVYVIPATGGEPTRLTYHPSADNVTGWTPDGKVLFASARESVPTKESKFFTVSVNGGQPEALKIPRAVDGQLSADGKMIAYQQISFWDPEWRNYRGGQAKPIWIVDLKSLALKKTPQPDNERHTSPVWLNGLVYFLSERDFANNIWSFNPKTDELKQVTFHADFDVKNLDAGGGSIVYEQGGYLHLLNPAAGNAQQLNINVAGDMNWGSPRWVDARAFDLRNAQISPTGQRAIFEFRGDIITVPKENGNWRNLTNTSGVADRAPIWSPDGEKVAWFADPDGEYQLMVTDQKATEAPKVITLPNQTFYFRPQWSPDSKFIAYTDTDYNLWYVNVASGEAKKVDTDLYAHPTRSLNPEWSPNSKWIAYVQLQPNQYKAVKVHSIEAGQTHQLTDAMADAMTPVWDESGDYLYFLASTTYGLGSGWLDMSSYNAPVTYSPYLIVLNKDGKTPFLPKSDEEPVGEKEKKESKEEVSVTIDVDGIAQRIVAIDVPARSYGGMLPGPKGHFFFTESVPNEGTKLNRYSIEEQKSVTFLPSFSEGVVSADKKSLLYRAGASWGIVSTSGGAKKPGDGRLNISGVRIKVDPREEAKQIFREGWRYMRDFLYVDNTHGAPWQEVWEWYSPWIDHVRHRSDLNYVVDIMSGEIAVGHSYVSGGDYPSLESDRVGLLGADVVLDKNGFKIEKIYNGESWNPGLTAPLAQPGLDVNEGDYIVAIDGEPLNKNSNFYSYLVGTANRQVTLSLNSKASLDGAREVIVKTVSNERNLRSFDWVEGNRRMVDELSDGKLAYVYVPNTSGPGYTYFNRYYFAQQDKKGAVIDERNNGGGSAADYMVDIMSRKIQGYFNSRVAGNRPFPSPGAGIWGPKVMIINERAGSGGDLLPFLFRQMEIGPLVGTKTWGGLVGTWDTPPFIDNGRMVAPRGGFYNVDGEWDVEGLGIAPDILVEQTPKLVVDGKDPQLEEAVKEALRLLKTEGVELKPEPAAPVRWKRPVKKN</sequence>
<dbReference type="CDD" id="cd07562">
    <property type="entry name" value="Peptidase_S41_TRI"/>
    <property type="match status" value="1"/>
</dbReference>
<dbReference type="GeneID" id="99987354"/>
<feature type="active site" description="Nucleophile" evidence="8">
    <location>
        <position position="961"/>
    </location>
</feature>
<evidence type="ECO:0000256" key="1">
    <source>
        <dbReference type="ARBA" id="ARBA00004496"/>
    </source>
</evidence>
<feature type="domain" description="Tail specific protease" evidence="10">
    <location>
        <begin position="838"/>
        <end position="1030"/>
    </location>
</feature>
<dbReference type="GO" id="GO:0006508">
    <property type="term" value="P:proteolysis"/>
    <property type="evidence" value="ECO:0007669"/>
    <property type="project" value="UniProtKB-UniRule"/>
</dbReference>
<dbReference type="InterPro" id="IPR012393">
    <property type="entry name" value="Tricorn_protease"/>
</dbReference>
<gene>
    <name evidence="11" type="ORF">SAMN05216290_2662</name>
</gene>
<dbReference type="Gene3D" id="2.120.10.60">
    <property type="entry name" value="Tricorn protease N-terminal domain"/>
    <property type="match status" value="1"/>
</dbReference>
<protein>
    <recommendedName>
        <fullName evidence="7">Tricorn protease homolog</fullName>
        <ecNumber evidence="7">3.4.21.-</ecNumber>
    </recommendedName>
</protein>
<evidence type="ECO:0000256" key="3">
    <source>
        <dbReference type="ARBA" id="ARBA00022490"/>
    </source>
</evidence>
<dbReference type="STRING" id="1267423.SAMN05216290_2662"/>
<keyword evidence="5 7" id="KW-0378">Hydrolase</keyword>
<organism evidence="11 12">
    <name type="scientific">Roseivirga pacifica</name>
    <dbReference type="NCBI Taxonomy" id="1267423"/>
    <lineage>
        <taxon>Bacteria</taxon>
        <taxon>Pseudomonadati</taxon>
        <taxon>Bacteroidota</taxon>
        <taxon>Cytophagia</taxon>
        <taxon>Cytophagales</taxon>
        <taxon>Roseivirgaceae</taxon>
        <taxon>Roseivirga</taxon>
    </lineage>
</organism>
<evidence type="ECO:0000256" key="6">
    <source>
        <dbReference type="ARBA" id="ARBA00022825"/>
    </source>
</evidence>
<dbReference type="Pfam" id="PF03572">
    <property type="entry name" value="Peptidase_S41"/>
    <property type="match status" value="1"/>
</dbReference>
<dbReference type="CDD" id="cd10828">
    <property type="entry name" value="cpPDZ_Tricorn-protease"/>
    <property type="match status" value="1"/>
</dbReference>
<keyword evidence="9" id="KW-0732">Signal</keyword>
<evidence type="ECO:0000256" key="5">
    <source>
        <dbReference type="ARBA" id="ARBA00022801"/>
    </source>
</evidence>
<dbReference type="SMART" id="SM00245">
    <property type="entry name" value="TSPc"/>
    <property type="match status" value="1"/>
</dbReference>
<dbReference type="Gene3D" id="2.30.42.10">
    <property type="match status" value="1"/>
</dbReference>
<dbReference type="PANTHER" id="PTHR43253">
    <property type="entry name" value="TRICORN PROTEASE HOMOLOG 2-RELATED"/>
    <property type="match status" value="1"/>
</dbReference>
<accession>A0A1I0QSH5</accession>
<feature type="active site" description="Charge relay system" evidence="8">
    <location>
        <position position="737"/>
    </location>
</feature>
<dbReference type="AlphaFoldDB" id="A0A1I0QSH5"/>
<dbReference type="EC" id="3.4.21.-" evidence="7"/>
<comment type="function">
    <text evidence="7">Degrades oligopeptides.</text>
</comment>
<keyword evidence="4 7" id="KW-0645">Protease</keyword>
<dbReference type="Pfam" id="PF26549">
    <property type="entry name" value="Tricorn_N"/>
    <property type="match status" value="1"/>
</dbReference>
<comment type="subcellular location">
    <subcellularLocation>
        <location evidence="1 7">Cytoplasm</location>
    </subcellularLocation>
</comment>
<dbReference type="InterPro" id="IPR036034">
    <property type="entry name" value="PDZ_sf"/>
</dbReference>
<feature type="signal peptide" evidence="9">
    <location>
        <begin position="1"/>
        <end position="24"/>
    </location>
</feature>
<dbReference type="SUPFAM" id="SSF52096">
    <property type="entry name" value="ClpP/crotonase"/>
    <property type="match status" value="1"/>
</dbReference>
<dbReference type="GO" id="GO:0008236">
    <property type="term" value="F:serine-type peptidase activity"/>
    <property type="evidence" value="ECO:0007669"/>
    <property type="project" value="UniProtKB-UniRule"/>
</dbReference>
<dbReference type="EMBL" id="FOIR01000002">
    <property type="protein sequence ID" value="SEW30556.1"/>
    <property type="molecule type" value="Genomic_DNA"/>
</dbReference>
<dbReference type="OrthoDB" id="9815657at2"/>
<evidence type="ECO:0000256" key="2">
    <source>
        <dbReference type="ARBA" id="ARBA00008524"/>
    </source>
</evidence>
<dbReference type="InterPro" id="IPR015943">
    <property type="entry name" value="WD40/YVTN_repeat-like_dom_sf"/>
</dbReference>
<feature type="chain" id="PRO_5011537571" description="Tricorn protease homolog" evidence="9">
    <location>
        <begin position="25"/>
        <end position="1079"/>
    </location>
</feature>
<dbReference type="InterPro" id="IPR029414">
    <property type="entry name" value="Tricorn_PDZ"/>
</dbReference>
<evidence type="ECO:0000256" key="9">
    <source>
        <dbReference type="SAM" id="SignalP"/>
    </source>
</evidence>
<evidence type="ECO:0000313" key="12">
    <source>
        <dbReference type="Proteomes" id="UP000199437"/>
    </source>
</evidence>
<dbReference type="Gene3D" id="3.90.226.10">
    <property type="entry name" value="2-enoyl-CoA Hydratase, Chain A, domain 1"/>
    <property type="match status" value="1"/>
</dbReference>
<evidence type="ECO:0000256" key="7">
    <source>
        <dbReference type="PIRNR" id="PIRNR036421"/>
    </source>
</evidence>
<evidence type="ECO:0000256" key="8">
    <source>
        <dbReference type="PIRSR" id="PIRSR036421-1"/>
    </source>
</evidence>
<dbReference type="PIRSF" id="PIRSF036421">
    <property type="entry name" value="Tricorn_protease"/>
    <property type="match status" value="1"/>
</dbReference>
<feature type="active site" description="Charge relay system" evidence="8">
    <location>
        <position position="1019"/>
    </location>
</feature>
<proteinExistence type="inferred from homology"/>
<dbReference type="SUPFAM" id="SSF69304">
    <property type="entry name" value="Tricorn protease N-terminal domain"/>
    <property type="match status" value="3"/>
</dbReference>
<dbReference type="SUPFAM" id="SSF50156">
    <property type="entry name" value="PDZ domain-like"/>
    <property type="match status" value="1"/>
</dbReference>
<dbReference type="Gene3D" id="2.130.10.10">
    <property type="entry name" value="YVTN repeat-like/Quinoprotein amine dehydrogenase"/>
    <property type="match status" value="1"/>
</dbReference>
<keyword evidence="12" id="KW-1185">Reference proteome</keyword>
<reference evidence="12" key="1">
    <citation type="submission" date="2016-10" db="EMBL/GenBank/DDBJ databases">
        <authorList>
            <person name="Varghese N."/>
            <person name="Submissions S."/>
        </authorList>
    </citation>
    <scope>NUCLEOTIDE SEQUENCE [LARGE SCALE GENOMIC DNA]</scope>
    <source>
        <strain evidence="12">CGMCC 1.12402</strain>
    </source>
</reference>